<feature type="compositionally biased region" description="Polar residues" evidence="1">
    <location>
        <begin position="54"/>
        <end position="64"/>
    </location>
</feature>
<evidence type="ECO:0000313" key="3">
    <source>
        <dbReference type="EMBL" id="KAK3178333.1"/>
    </source>
</evidence>
<reference evidence="3" key="1">
    <citation type="submission" date="2022-11" db="EMBL/GenBank/DDBJ databases">
        <title>Chromosomal genome sequence assembly and mating type (MAT) locus characterization of the leprose asexual lichenized fungus Lepraria neglecta (Nyl.) Erichsen.</title>
        <authorList>
            <person name="Allen J.L."/>
            <person name="Pfeffer B."/>
        </authorList>
    </citation>
    <scope>NUCLEOTIDE SEQUENCE</scope>
    <source>
        <strain evidence="3">Allen 5258</strain>
    </source>
</reference>
<feature type="region of interest" description="Disordered" evidence="1">
    <location>
        <begin position="16"/>
        <end position="69"/>
    </location>
</feature>
<protein>
    <submittedName>
        <fullName evidence="3">Uncharacterized protein</fullName>
    </submittedName>
</protein>
<dbReference type="EMBL" id="JASNWA010000003">
    <property type="protein sequence ID" value="KAK3178333.1"/>
    <property type="molecule type" value="Genomic_DNA"/>
</dbReference>
<evidence type="ECO:0000256" key="1">
    <source>
        <dbReference type="SAM" id="MobiDB-lite"/>
    </source>
</evidence>
<sequence length="659" mass="72876">MGRQAYMTRLALGRSPYEPLSWGEYPEDDEEIPEVNSANPGPAADTVAPRGSTLRPSDYQQRYDSSGYPENIESRAVSRQSIRAQNDVLATVGVCVGVNAEGQPIQSQLDGLKRPALDKSKIDAVVRENEIGLLVSSADNTLVSLASLYAVGFRHRVQTFRFYSGIPLAHIVRTEWNQFGLLKLFFAGPPASLTYMAISMAKSFVIEEMHERILGYIWGRFRSPKKRRMLSWVLNMVDNILQLTFFLILFPLEIFGTLQELYLLPAWPIYPHPGVFIPFSPSSPFQMPDIPEHLTFSSCSRLLVSLVLSPLIIRIVAGRIRPKVMQKVYAYMRAALPKPQNPDKYSIQGAKEGDLDEDHIPGLKSPFSNDGDSQESGSVLEELVKDLQSIGRSWQQFYDRWISRRPSKSDRTSRIWNMLASNPPQADLRPLNVNPPPSTSTGTTVSPASSPSTESDLQTTLPSTSHDTFSASPSRPSTPRPPIEITTSTASSGTQHMNIQIPARSPTGEPLFNTNFSNSPPATDDGKSRIVIFQPHHRLTALTAYSADALASHLSTHITDILIMPFEALWVRSVALAFLSSPAAGAGAQAAAERWRGEVFPFGGWFGMGLRGGWRGVGDYVGKMVLLTGLEMGIGMIVWQACTVFSWWCGIRMFGWGKL</sequence>
<keyword evidence="2" id="KW-1133">Transmembrane helix</keyword>
<evidence type="ECO:0000256" key="2">
    <source>
        <dbReference type="SAM" id="Phobius"/>
    </source>
</evidence>
<feature type="region of interest" description="Disordered" evidence="1">
    <location>
        <begin position="421"/>
        <end position="497"/>
    </location>
</feature>
<feature type="region of interest" description="Disordered" evidence="1">
    <location>
        <begin position="342"/>
        <end position="378"/>
    </location>
</feature>
<feature type="compositionally biased region" description="Polar residues" evidence="1">
    <location>
        <begin position="366"/>
        <end position="377"/>
    </location>
</feature>
<name>A0AAE0DRD6_9LECA</name>
<dbReference type="AlphaFoldDB" id="A0AAE0DRD6"/>
<proteinExistence type="predicted"/>
<keyword evidence="2" id="KW-0812">Transmembrane</keyword>
<evidence type="ECO:0000313" key="4">
    <source>
        <dbReference type="Proteomes" id="UP001276659"/>
    </source>
</evidence>
<comment type="caution">
    <text evidence="3">The sequence shown here is derived from an EMBL/GenBank/DDBJ whole genome shotgun (WGS) entry which is preliminary data.</text>
</comment>
<feature type="transmembrane region" description="Helical" evidence="2">
    <location>
        <begin position="230"/>
        <end position="252"/>
    </location>
</feature>
<keyword evidence="2" id="KW-0472">Membrane</keyword>
<feature type="compositionally biased region" description="Polar residues" evidence="1">
    <location>
        <begin position="456"/>
        <end position="467"/>
    </location>
</feature>
<gene>
    <name evidence="3" type="ORF">OEA41_000466</name>
</gene>
<dbReference type="Proteomes" id="UP001276659">
    <property type="component" value="Unassembled WGS sequence"/>
</dbReference>
<organism evidence="3 4">
    <name type="scientific">Lepraria neglecta</name>
    <dbReference type="NCBI Taxonomy" id="209136"/>
    <lineage>
        <taxon>Eukaryota</taxon>
        <taxon>Fungi</taxon>
        <taxon>Dikarya</taxon>
        <taxon>Ascomycota</taxon>
        <taxon>Pezizomycotina</taxon>
        <taxon>Lecanoromycetes</taxon>
        <taxon>OSLEUM clade</taxon>
        <taxon>Lecanoromycetidae</taxon>
        <taxon>Lecanorales</taxon>
        <taxon>Lecanorineae</taxon>
        <taxon>Stereocaulaceae</taxon>
        <taxon>Lepraria</taxon>
    </lineage>
</organism>
<feature type="compositionally biased region" description="Low complexity" evidence="1">
    <location>
        <begin position="439"/>
        <end position="455"/>
    </location>
</feature>
<keyword evidence="4" id="KW-1185">Reference proteome</keyword>
<accession>A0AAE0DRD6</accession>